<reference evidence="4" key="1">
    <citation type="submission" date="2023-03" db="EMBL/GenBank/DDBJ databases">
        <title>Massive genome expansion in bonnet fungi (Mycena s.s.) driven by repeated elements and novel gene families across ecological guilds.</title>
        <authorList>
            <consortium name="Lawrence Berkeley National Laboratory"/>
            <person name="Harder C.B."/>
            <person name="Miyauchi S."/>
            <person name="Viragh M."/>
            <person name="Kuo A."/>
            <person name="Thoen E."/>
            <person name="Andreopoulos B."/>
            <person name="Lu D."/>
            <person name="Skrede I."/>
            <person name="Drula E."/>
            <person name="Henrissat B."/>
            <person name="Morin E."/>
            <person name="Kohler A."/>
            <person name="Barry K."/>
            <person name="LaButti K."/>
            <person name="Morin E."/>
            <person name="Salamov A."/>
            <person name="Lipzen A."/>
            <person name="Mereny Z."/>
            <person name="Hegedus B."/>
            <person name="Baldrian P."/>
            <person name="Stursova M."/>
            <person name="Weitz H."/>
            <person name="Taylor A."/>
            <person name="Grigoriev I.V."/>
            <person name="Nagy L.G."/>
            <person name="Martin F."/>
            <person name="Kauserud H."/>
        </authorList>
    </citation>
    <scope>NUCLEOTIDE SEQUENCE</scope>
    <source>
        <strain evidence="4">9284</strain>
    </source>
</reference>
<evidence type="ECO:0000313" key="4">
    <source>
        <dbReference type="EMBL" id="KAJ7634662.1"/>
    </source>
</evidence>
<dbReference type="SUPFAM" id="SSF56801">
    <property type="entry name" value="Acetyl-CoA synthetase-like"/>
    <property type="match status" value="1"/>
</dbReference>
<dbReference type="InterPro" id="IPR000873">
    <property type="entry name" value="AMP-dep_synth/lig_dom"/>
</dbReference>
<accession>A0AAD7BZ77</accession>
<keyword evidence="5" id="KW-1185">Reference proteome</keyword>
<organism evidence="4 5">
    <name type="scientific">Roridomyces roridus</name>
    <dbReference type="NCBI Taxonomy" id="1738132"/>
    <lineage>
        <taxon>Eukaryota</taxon>
        <taxon>Fungi</taxon>
        <taxon>Dikarya</taxon>
        <taxon>Basidiomycota</taxon>
        <taxon>Agaricomycotina</taxon>
        <taxon>Agaricomycetes</taxon>
        <taxon>Agaricomycetidae</taxon>
        <taxon>Agaricales</taxon>
        <taxon>Marasmiineae</taxon>
        <taxon>Mycenaceae</taxon>
        <taxon>Roridomyces</taxon>
    </lineage>
</organism>
<protein>
    <recommendedName>
        <fullName evidence="3">AMP-dependent synthetase/ligase domain-containing protein</fullName>
    </recommendedName>
</protein>
<keyword evidence="1" id="KW-0596">Phosphopantetheine</keyword>
<dbReference type="InterPro" id="IPR051414">
    <property type="entry name" value="Adenylate-forming_Reductase"/>
</dbReference>
<dbReference type="Pfam" id="PF00501">
    <property type="entry name" value="AMP-binding"/>
    <property type="match status" value="1"/>
</dbReference>
<evidence type="ECO:0000256" key="2">
    <source>
        <dbReference type="ARBA" id="ARBA00022553"/>
    </source>
</evidence>
<evidence type="ECO:0000313" key="5">
    <source>
        <dbReference type="Proteomes" id="UP001221142"/>
    </source>
</evidence>
<evidence type="ECO:0000259" key="3">
    <source>
        <dbReference type="Pfam" id="PF00501"/>
    </source>
</evidence>
<feature type="non-terminal residue" evidence="4">
    <location>
        <position position="644"/>
    </location>
</feature>
<evidence type="ECO:0000256" key="1">
    <source>
        <dbReference type="ARBA" id="ARBA00022450"/>
    </source>
</evidence>
<dbReference type="Proteomes" id="UP001221142">
    <property type="component" value="Unassembled WGS sequence"/>
</dbReference>
<dbReference type="Pfam" id="PF23562">
    <property type="entry name" value="AMP-binding_C_3"/>
    <property type="match status" value="1"/>
</dbReference>
<proteinExistence type="predicted"/>
<comment type="caution">
    <text evidence="4">The sequence shown here is derived from an EMBL/GenBank/DDBJ whole genome shotgun (WGS) entry which is preliminary data.</text>
</comment>
<dbReference type="InterPro" id="IPR020845">
    <property type="entry name" value="AMP-binding_CS"/>
</dbReference>
<dbReference type="AlphaFoldDB" id="A0AAD7BZ77"/>
<name>A0AAD7BZ77_9AGAR</name>
<feature type="non-terminal residue" evidence="4">
    <location>
        <position position="1"/>
    </location>
</feature>
<dbReference type="PANTHER" id="PTHR43439">
    <property type="entry name" value="PHENYLACETATE-COENZYME A LIGASE"/>
    <property type="match status" value="1"/>
</dbReference>
<dbReference type="PROSITE" id="PS00455">
    <property type="entry name" value="AMP_BINDING"/>
    <property type="match status" value="1"/>
</dbReference>
<gene>
    <name evidence="4" type="ORF">FB45DRAFT_669383</name>
</gene>
<dbReference type="EMBL" id="JARKIF010000007">
    <property type="protein sequence ID" value="KAJ7634662.1"/>
    <property type="molecule type" value="Genomic_DNA"/>
</dbReference>
<dbReference type="InterPro" id="IPR036736">
    <property type="entry name" value="ACP-like_sf"/>
</dbReference>
<dbReference type="PANTHER" id="PTHR43439:SF2">
    <property type="entry name" value="ENZYME, PUTATIVE (JCVI)-RELATED"/>
    <property type="match status" value="1"/>
</dbReference>
<keyword evidence="2" id="KW-0597">Phosphoprotein</keyword>
<dbReference type="Gene3D" id="1.10.1200.10">
    <property type="entry name" value="ACP-like"/>
    <property type="match status" value="1"/>
</dbReference>
<dbReference type="Gene3D" id="3.40.50.12780">
    <property type="entry name" value="N-terminal domain of ligase-like"/>
    <property type="match status" value="1"/>
</dbReference>
<sequence length="644" mass="70689">AMFLPQLVEKNAEHPSRPFFVYCNPENDHVVTITQLEFGRATHRAATLLRKGPDSQVVAILAQSDTILYHALIVGLMTANLVPFPISPRNSAAGIFQLLRASSCHRILATCVTLAPLVAAIKEHVSQVDPDYILDIEEVPLLAQIYPNLGFETPALPFQPYPFNASRSSPDDVELYMHSSGSTGFPRAIAQTHRVLKQWCSLPAVAEAAQNVAAPIGNMALPSFHLFGICCQLLHPLHGLYAAVYPPTATSTNALPMIPSPDNILQHTRATKCRSLTTVPALLAAWFHSPDSVSFLGTLHSVIWAGGPLPQRIGDALVQQGVKLRSVYGATEIGTVTDLRLNDGDEKEWAWFKVSDKVDVRWVPQGEDIFEMQILSSDTHGPTIENLDDAKGYATSDLCTRHPQKPYLWRIVGRVDDTIIHSSGEKTVPGPMENIITSTPLIAEAVMFGREHPQAGILIEVRSSFQIDVDDQTQLAELRNKVWSCIEEANAIAPAFSRIFKEMILFTSRDKPLPRSGKGSVMRKAALSLYAAEINALYNVVEEQSGGGVDSTEPPAKWEFELVQEWLLTLAKNICNTATILPSVDLRQQGFDSLTATVFRLHVVRALRLGDGPAFAKAVDAISQNLVYDYPTILDLTNYIVGLV</sequence>
<feature type="domain" description="AMP-dependent synthetase/ligase" evidence="3">
    <location>
        <begin position="9"/>
        <end position="342"/>
    </location>
</feature>
<dbReference type="InterPro" id="IPR042099">
    <property type="entry name" value="ANL_N_sf"/>
</dbReference>